<keyword evidence="3" id="KW-1185">Reference proteome</keyword>
<feature type="compositionally biased region" description="Polar residues" evidence="1">
    <location>
        <begin position="272"/>
        <end position="281"/>
    </location>
</feature>
<dbReference type="KEGG" id="amus:LMH87_000613"/>
<feature type="region of interest" description="Disordered" evidence="1">
    <location>
        <begin position="845"/>
        <end position="977"/>
    </location>
</feature>
<feature type="compositionally biased region" description="Acidic residues" evidence="1">
    <location>
        <begin position="49"/>
        <end position="58"/>
    </location>
</feature>
<proteinExistence type="predicted"/>
<feature type="compositionally biased region" description="Acidic residues" evidence="1">
    <location>
        <begin position="157"/>
        <end position="170"/>
    </location>
</feature>
<feature type="region of interest" description="Disordered" evidence="1">
    <location>
        <begin position="1"/>
        <end position="228"/>
    </location>
</feature>
<evidence type="ECO:0000313" key="2">
    <source>
        <dbReference type="EMBL" id="KAJ4155362.1"/>
    </source>
</evidence>
<feature type="region of interest" description="Disordered" evidence="1">
    <location>
        <begin position="1011"/>
        <end position="1032"/>
    </location>
</feature>
<feature type="region of interest" description="Disordered" evidence="1">
    <location>
        <begin position="264"/>
        <end position="689"/>
    </location>
</feature>
<dbReference type="Proteomes" id="UP001144673">
    <property type="component" value="Chromosome 6"/>
</dbReference>
<feature type="compositionally biased region" description="Acidic residues" evidence="1">
    <location>
        <begin position="549"/>
        <end position="569"/>
    </location>
</feature>
<gene>
    <name evidence="2" type="ORF">LMH87_000613</name>
</gene>
<feature type="compositionally biased region" description="Polar residues" evidence="1">
    <location>
        <begin position="17"/>
        <end position="29"/>
    </location>
</feature>
<feature type="compositionally biased region" description="Basic and acidic residues" evidence="1">
    <location>
        <begin position="193"/>
        <end position="208"/>
    </location>
</feature>
<feature type="compositionally biased region" description="Basic residues" evidence="1">
    <location>
        <begin position="31"/>
        <end position="45"/>
    </location>
</feature>
<feature type="compositionally biased region" description="Basic and acidic residues" evidence="1">
    <location>
        <begin position="102"/>
        <end position="113"/>
    </location>
</feature>
<dbReference type="RefSeq" id="XP_056055486.1">
    <property type="nucleotide sequence ID" value="XM_056198546.1"/>
</dbReference>
<feature type="compositionally biased region" description="Low complexity" evidence="1">
    <location>
        <begin position="622"/>
        <end position="649"/>
    </location>
</feature>
<feature type="compositionally biased region" description="Acidic residues" evidence="1">
    <location>
        <begin position="92"/>
        <end position="101"/>
    </location>
</feature>
<protein>
    <submittedName>
        <fullName evidence="2">Uncharacterized protein</fullName>
    </submittedName>
</protein>
<feature type="compositionally biased region" description="Basic residues" evidence="1">
    <location>
        <begin position="308"/>
        <end position="318"/>
    </location>
</feature>
<feature type="compositionally biased region" description="Acidic residues" evidence="1">
    <location>
        <begin position="136"/>
        <end position="149"/>
    </location>
</feature>
<evidence type="ECO:0000313" key="3">
    <source>
        <dbReference type="Proteomes" id="UP001144673"/>
    </source>
</evidence>
<sequence length="1032" mass="111080">MTPRTRSGGAAPPSSIVYKSTPTLRQTQFPARRRRVRTYGKRSRRSLGGEDEEEDEEGSSAHPTPNLKQKTLTQYEFASSSLNPESVVELSDASDVEELEKVEDAGDAEKENNVPKGTKRRRSATAARAPLHPILDLEEGGEEEGEKEEEELRVPDTEAEEEEDEEEGDEGPIVRGRRRVGFTSTAKAKRRRTLGEEHRMSTMKESRASRRRTLGDSPIAGPSKSRYHTQTLTQFIGRKTSFVVADSDDEELASPENDGFLEWLGAEEDEPQSPSMGTQASKRGGKAAAAAAAAASPAPVVWEDHHSPSPRRNVRRPRPATTTQAGGEQSREESVVPQTPIKSIRFDLPPSAQHMITSPSPTRMAAIYGAPNADASPSSQRQRKQKKQKQSPLKPLAELMGQPRKRRVSSSSSATKKPELVIEDSYATEGGWSSVGGTQARLGTPSQTQTEVFSTPAEEMTSQQPPAAGTASASASKKKGKEAAPAPPHTQSQDGQAEEQQFYGALSQVVQDSAAASQQPVPATPKKAAQPAEEEEAAATVSEEREIPDSDDEDVGFGAESDDAGDEAEESRFAAGAETQLLMDQLQSSVRKWSGVPRAGHASSSSVASPHPPRTSSPVPSPTSAATPASAPPSSSLKPLPTTTTKPKQQQPPPPPRPAAIVAHDIPVTHRPGSTPLRKPLHRPQEPLDTQGLPLIESQRVALATLQGFTPASARTDILLPLSDLTLANLLSGHQDAVILPFKIPAQVVRFWLLHDGVLRYLACVAGDHDHDHDPKQENGCGGHGTWTYRVGQVYELNNPMQEEDMRAEDWIHGRVNRYVYFPPAVVSQLLWNLRHAVFPDPADDEAAAATTPARHTLTSSSPLRRSSRLSTPGRTRTGHPMSSPSPLQHARPPASTMPAPPPPARPSGAGARKHHTQQALMQPPSQSFVRPSQATTASQTSTVVDIPSSLAKTTTAAPAVIPRAGDESSESLVFDDHGGSSIPMPYSSGAYSGLANLEASQLLTKSQILPDSLIQDEEHAPPDEIWDSEEE</sequence>
<dbReference type="EMBL" id="JAJHUN010000007">
    <property type="protein sequence ID" value="KAJ4155362.1"/>
    <property type="molecule type" value="Genomic_DNA"/>
</dbReference>
<feature type="compositionally biased region" description="Polar residues" evidence="1">
    <location>
        <begin position="918"/>
        <end position="931"/>
    </location>
</feature>
<feature type="compositionally biased region" description="Low complexity" evidence="1">
    <location>
        <begin position="507"/>
        <end position="531"/>
    </location>
</feature>
<organism evidence="2 3">
    <name type="scientific">Akanthomyces muscarius</name>
    <name type="common">Entomopathogenic fungus</name>
    <name type="synonym">Lecanicillium muscarium</name>
    <dbReference type="NCBI Taxonomy" id="2231603"/>
    <lineage>
        <taxon>Eukaryota</taxon>
        <taxon>Fungi</taxon>
        <taxon>Dikarya</taxon>
        <taxon>Ascomycota</taxon>
        <taxon>Pezizomycotina</taxon>
        <taxon>Sordariomycetes</taxon>
        <taxon>Hypocreomycetidae</taxon>
        <taxon>Hypocreales</taxon>
        <taxon>Cordycipitaceae</taxon>
        <taxon>Akanthomyces</taxon>
    </lineage>
</organism>
<reference evidence="2" key="1">
    <citation type="journal article" date="2023" name="Access Microbiol">
        <title>De-novo genome assembly for Akanthomyces muscarius, a biocontrol agent of insect agricultural pests.</title>
        <authorList>
            <person name="Erdos Z."/>
            <person name="Studholme D.J."/>
            <person name="Raymond B."/>
            <person name="Sharma M."/>
        </authorList>
    </citation>
    <scope>NUCLEOTIDE SEQUENCE</scope>
    <source>
        <strain evidence="2">Ve6</strain>
    </source>
</reference>
<name>A0A9W8UMQ8_AKAMU</name>
<feature type="compositionally biased region" description="Polar residues" evidence="1">
    <location>
        <begin position="489"/>
        <end position="499"/>
    </location>
</feature>
<feature type="compositionally biased region" description="Low complexity" evidence="1">
    <location>
        <begin position="462"/>
        <end position="475"/>
    </location>
</feature>
<comment type="caution">
    <text evidence="2">The sequence shown here is derived from an EMBL/GenBank/DDBJ whole genome shotgun (WGS) entry which is preliminary data.</text>
</comment>
<accession>A0A9W8UMQ8</accession>
<feature type="compositionally biased region" description="Low complexity" evidence="1">
    <location>
        <begin position="848"/>
        <end position="876"/>
    </location>
</feature>
<feature type="compositionally biased region" description="Pro residues" evidence="1">
    <location>
        <begin position="610"/>
        <end position="621"/>
    </location>
</feature>
<evidence type="ECO:0000256" key="1">
    <source>
        <dbReference type="SAM" id="MobiDB-lite"/>
    </source>
</evidence>
<dbReference type="GeneID" id="80887772"/>
<feature type="compositionally biased region" description="Polar residues" evidence="1">
    <location>
        <begin position="444"/>
        <end position="453"/>
    </location>
</feature>
<feature type="compositionally biased region" description="Low complexity" evidence="1">
    <location>
        <begin position="933"/>
        <end position="943"/>
    </location>
</feature>
<feature type="compositionally biased region" description="Polar residues" evidence="1">
    <location>
        <begin position="61"/>
        <end position="84"/>
    </location>
</feature>
<dbReference type="AlphaFoldDB" id="A0A9W8UMQ8"/>